<feature type="chain" id="PRO_5009318144" evidence="12">
    <location>
        <begin position="32"/>
        <end position="899"/>
    </location>
</feature>
<feature type="domain" description="EGF-like" evidence="13">
    <location>
        <begin position="75"/>
        <end position="112"/>
    </location>
</feature>
<dbReference type="CDD" id="cd00054">
    <property type="entry name" value="EGF_CA"/>
    <property type="match status" value="3"/>
</dbReference>
<feature type="disulfide bond" evidence="10">
    <location>
        <begin position="63"/>
        <end position="72"/>
    </location>
</feature>
<name>A0A1I8EFP6_WUCBA</name>
<keyword evidence="12" id="KW-0732">Signal</keyword>
<dbReference type="SUPFAM" id="SSF57196">
    <property type="entry name" value="EGF/Laminin"/>
    <property type="match status" value="3"/>
</dbReference>
<evidence type="ECO:0000256" key="8">
    <source>
        <dbReference type="ARBA" id="ARBA00046288"/>
    </source>
</evidence>
<dbReference type="Gene3D" id="3.30.70.3310">
    <property type="match status" value="1"/>
</dbReference>
<evidence type="ECO:0000256" key="4">
    <source>
        <dbReference type="ARBA" id="ARBA00023043"/>
    </source>
</evidence>
<keyword evidence="2" id="KW-0677">Repeat</keyword>
<dbReference type="InterPro" id="IPR035993">
    <property type="entry name" value="Notch-like_dom_sf"/>
</dbReference>
<feature type="repeat" description="ANK" evidence="9">
    <location>
        <begin position="691"/>
        <end position="723"/>
    </location>
</feature>
<evidence type="ECO:0000256" key="11">
    <source>
        <dbReference type="SAM" id="Phobius"/>
    </source>
</evidence>
<dbReference type="WBParaSite" id="maker-PairedContig_1868-snap-gene-0.1-mRNA-1">
    <property type="protein sequence ID" value="maker-PairedContig_1868-snap-gene-0.1-mRNA-1"/>
    <property type="gene ID" value="maker-PairedContig_1868-snap-gene-0.1"/>
</dbReference>
<dbReference type="GO" id="GO:0012505">
    <property type="term" value="C:endomembrane system"/>
    <property type="evidence" value="ECO:0007669"/>
    <property type="project" value="UniProtKB-SubCell"/>
</dbReference>
<feature type="signal peptide" evidence="12">
    <location>
        <begin position="1"/>
        <end position="31"/>
    </location>
</feature>
<feature type="disulfide bond" evidence="10">
    <location>
        <begin position="137"/>
        <end position="146"/>
    </location>
</feature>
<dbReference type="PROSITE" id="PS00022">
    <property type="entry name" value="EGF_1"/>
    <property type="match status" value="3"/>
</dbReference>
<organism evidence="15">
    <name type="scientific">Wuchereria bancrofti</name>
    <dbReference type="NCBI Taxonomy" id="6293"/>
    <lineage>
        <taxon>Eukaryota</taxon>
        <taxon>Metazoa</taxon>
        <taxon>Ecdysozoa</taxon>
        <taxon>Nematoda</taxon>
        <taxon>Chromadorea</taxon>
        <taxon>Rhabditida</taxon>
        <taxon>Spirurina</taxon>
        <taxon>Spiruromorpha</taxon>
        <taxon>Filarioidea</taxon>
        <taxon>Onchocercidae</taxon>
        <taxon>Wuchereria</taxon>
    </lineage>
</organism>
<feature type="domain" description="LNR" evidence="14">
    <location>
        <begin position="161"/>
        <end position="200"/>
    </location>
</feature>
<dbReference type="Pfam" id="PF00066">
    <property type="entry name" value="Notch"/>
    <property type="match status" value="2"/>
</dbReference>
<dbReference type="SMART" id="SM00181">
    <property type="entry name" value="EGF"/>
    <property type="match status" value="3"/>
</dbReference>
<dbReference type="PROSITE" id="PS50297">
    <property type="entry name" value="ANK_REP_REGION"/>
    <property type="match status" value="2"/>
</dbReference>
<keyword evidence="1 11" id="KW-0812">Transmembrane</keyword>
<proteinExistence type="predicted"/>
<sequence length="899" mass="100130">MLKSYRIQRSTCCVAMVLINVALALLNCLLALPSCFDPAEPCLNGGVCVKQITNKAHSTLCSCSAGYSGKKCEKVLDVCEAFPHYCNVGTCVNINGSAICQCSMGYFGHNCEYTFDKCKLGNMCRNGGTCIDGICFCTDGFSGEVCERHVPERDDYLRAGCEEHPEFCSLRFADGTCNEECNNEKCFFDGFDCVVNTQECRLSDYCALHYLDGKCDEKCAVAECGYDGMDCDRNLLLRNLTDSSTIGIVFEGPPPNKLHNPVRLALDSNNKTRIYEWSFENGVGKEINLKEWEMSRNATGILLYVDIDSTFCEQRLHLDTTNVLPCFTDIFGAVAYLHTALYDEAKNRISLGDVTVEGLFVESDRSRSLPTFAIFITCFVFIGIISSCFYGIYGFFGVLKKQNIGKNHAPLHCKVMPPVGQQYRPLKTTFSMRALVGGMDYHHCLGFSQIQLHAGENSRKMLFKNHYRTAENDEQKILISLDAYFSDNGNEDCHLGPDLLKAVKCNDIEAVSFLVFHGADVNCYDSDKNTVLHHAVVVNSDQIIRLLLSTHRCNLRAVNVLGQTPLALTVRFAHVSDLCARCILDFMYTEYYRQAKVRNDTFTPQLIPSLPQNGVSRLMTSNNYRQFDPSLKQTERVGSIFTRDILSEKDDPTLTDIFGRTALHYAALNRRVNLLPILYSFGLKLDTEDIKGETPLYLAAREGHLDMVNLLLSFGANSEISDQLGCTPLDVARERGHCLIVEFLENVAVNNVDIMKTRKRKRSRKLSSAAKCKSKLGSHIPVASSQEDISLASSSIAIGLNEECTEDVDDIDEDMAISSSFLNSVESFVLTPAGQIIAEAEKELDLDVVDPAVPDYIDLSTNSCLPTEFFSNNAFSVEPFQADESTEICFERRPSTILQ</sequence>
<evidence type="ECO:0000259" key="14">
    <source>
        <dbReference type="PROSITE" id="PS50258"/>
    </source>
</evidence>
<dbReference type="PANTHER" id="PTHR24178">
    <property type="entry name" value="MOLTING PROTEIN MLT-4"/>
    <property type="match status" value="1"/>
</dbReference>
<dbReference type="PROSITE" id="PS50258">
    <property type="entry name" value="LNR"/>
    <property type="match status" value="1"/>
</dbReference>
<protein>
    <submittedName>
        <fullName evidence="15">Uncharacterized protein</fullName>
    </submittedName>
</protein>
<reference evidence="15" key="1">
    <citation type="submission" date="2016-11" db="UniProtKB">
        <authorList>
            <consortium name="WormBaseParasite"/>
        </authorList>
    </citation>
    <scope>IDENTIFICATION</scope>
    <source>
        <strain evidence="15">pt0022</strain>
    </source>
</reference>
<dbReference type="AlphaFoldDB" id="A0A1I8EFP6"/>
<feature type="transmembrane region" description="Helical" evidence="11">
    <location>
        <begin position="372"/>
        <end position="396"/>
    </location>
</feature>
<dbReference type="SUPFAM" id="SSF90193">
    <property type="entry name" value="Notch domain"/>
    <property type="match status" value="2"/>
</dbReference>
<dbReference type="InterPro" id="IPR000800">
    <property type="entry name" value="Notch_dom"/>
</dbReference>
<accession>A0A1I8EFP6</accession>
<dbReference type="Gene3D" id="2.10.25.10">
    <property type="entry name" value="Laminin"/>
    <property type="match status" value="2"/>
</dbReference>
<dbReference type="SUPFAM" id="SSF48403">
    <property type="entry name" value="Ankyrin repeat"/>
    <property type="match status" value="1"/>
</dbReference>
<evidence type="ECO:0000259" key="13">
    <source>
        <dbReference type="PROSITE" id="PS50026"/>
    </source>
</evidence>
<dbReference type="PROSITE" id="PS50026">
    <property type="entry name" value="EGF_3"/>
    <property type="match status" value="3"/>
</dbReference>
<evidence type="ECO:0000256" key="6">
    <source>
        <dbReference type="ARBA" id="ARBA00023157"/>
    </source>
</evidence>
<keyword evidence="3 11" id="KW-1133">Transmembrane helix</keyword>
<dbReference type="InterPro" id="IPR002110">
    <property type="entry name" value="Ankyrin_rpt"/>
</dbReference>
<keyword evidence="6 10" id="KW-1015">Disulfide bond</keyword>
<comment type="subcellular location">
    <subcellularLocation>
        <location evidence="8">Endomembrane system</location>
        <topology evidence="8">Single-pass type I membrane protein</topology>
    </subcellularLocation>
</comment>
<feature type="domain" description="EGF-like" evidence="13">
    <location>
        <begin position="31"/>
        <end position="73"/>
    </location>
</feature>
<dbReference type="PROSITE" id="PS01186">
    <property type="entry name" value="EGF_2"/>
    <property type="match status" value="3"/>
</dbReference>
<feature type="domain" description="EGF-like" evidence="13">
    <location>
        <begin position="114"/>
        <end position="147"/>
    </location>
</feature>
<comment type="caution">
    <text evidence="10">Lacks conserved residue(s) required for the propagation of feature annotation.</text>
</comment>
<evidence type="ECO:0000256" key="10">
    <source>
        <dbReference type="PROSITE-ProRule" id="PRU00076"/>
    </source>
</evidence>
<keyword evidence="10" id="KW-0245">EGF-like domain</keyword>
<dbReference type="STRING" id="6293.A0A1I8EFP6"/>
<feature type="disulfide bond" evidence="10">
    <location>
        <begin position="102"/>
        <end position="111"/>
    </location>
</feature>
<evidence type="ECO:0000256" key="1">
    <source>
        <dbReference type="ARBA" id="ARBA00022692"/>
    </source>
</evidence>
<feature type="repeat" description="ANK" evidence="9">
    <location>
        <begin position="658"/>
        <end position="690"/>
    </location>
</feature>
<evidence type="ECO:0000256" key="2">
    <source>
        <dbReference type="ARBA" id="ARBA00022737"/>
    </source>
</evidence>
<evidence type="ECO:0000256" key="3">
    <source>
        <dbReference type="ARBA" id="ARBA00022989"/>
    </source>
</evidence>
<evidence type="ECO:0000256" key="9">
    <source>
        <dbReference type="PROSITE-ProRule" id="PRU00023"/>
    </source>
</evidence>
<evidence type="ECO:0000256" key="7">
    <source>
        <dbReference type="ARBA" id="ARBA00023180"/>
    </source>
</evidence>
<dbReference type="Gene3D" id="4.10.470.20">
    <property type="match status" value="2"/>
</dbReference>
<dbReference type="SMART" id="SM00004">
    <property type="entry name" value="NL"/>
    <property type="match status" value="2"/>
</dbReference>
<dbReference type="Pfam" id="PF12796">
    <property type="entry name" value="Ank_2"/>
    <property type="match status" value="2"/>
</dbReference>
<keyword evidence="4 9" id="KW-0040">ANK repeat</keyword>
<evidence type="ECO:0000256" key="12">
    <source>
        <dbReference type="SAM" id="SignalP"/>
    </source>
</evidence>
<dbReference type="Gene3D" id="1.25.40.20">
    <property type="entry name" value="Ankyrin repeat-containing domain"/>
    <property type="match status" value="2"/>
</dbReference>
<keyword evidence="7" id="KW-0325">Glycoprotein</keyword>
<evidence type="ECO:0000313" key="15">
    <source>
        <dbReference type="WBParaSite" id="maker-PairedContig_1868-snap-gene-0.1-mRNA-1"/>
    </source>
</evidence>
<evidence type="ECO:0000256" key="5">
    <source>
        <dbReference type="ARBA" id="ARBA00023136"/>
    </source>
</evidence>
<keyword evidence="5 11" id="KW-0472">Membrane</keyword>
<dbReference type="PROSITE" id="PS50088">
    <property type="entry name" value="ANK_REPEAT"/>
    <property type="match status" value="2"/>
</dbReference>
<dbReference type="SMART" id="SM00248">
    <property type="entry name" value="ANK"/>
    <property type="match status" value="5"/>
</dbReference>
<dbReference type="InterPro" id="IPR000742">
    <property type="entry name" value="EGF"/>
</dbReference>
<dbReference type="InterPro" id="IPR036770">
    <property type="entry name" value="Ankyrin_rpt-contain_sf"/>
</dbReference>
<dbReference type="PRINTS" id="PR01452">
    <property type="entry name" value="LNOTCHREPEAT"/>
</dbReference>